<feature type="region of interest" description="Disordered" evidence="1">
    <location>
        <begin position="30"/>
        <end position="65"/>
    </location>
</feature>
<organism evidence="2 3">
    <name type="scientific">Symbiodinium pilosum</name>
    <name type="common">Dinoflagellate</name>
    <dbReference type="NCBI Taxonomy" id="2952"/>
    <lineage>
        <taxon>Eukaryota</taxon>
        <taxon>Sar</taxon>
        <taxon>Alveolata</taxon>
        <taxon>Dinophyceae</taxon>
        <taxon>Suessiales</taxon>
        <taxon>Symbiodiniaceae</taxon>
        <taxon>Symbiodinium</taxon>
    </lineage>
</organism>
<sequence length="87" mass="9699">MSFGVYRPQMGVASGMRVLCSDQSLQEQRRVAESNGRQQAPVVNPITGEIAGGVPEPKTTTRRPPSGCRKLHFLWERSCQQCNQHCQ</sequence>
<comment type="caution">
    <text evidence="2">The sequence shown here is derived from an EMBL/GenBank/DDBJ whole genome shotgun (WGS) entry which is preliminary data.</text>
</comment>
<keyword evidence="3" id="KW-1185">Reference proteome</keyword>
<proteinExistence type="predicted"/>
<evidence type="ECO:0000313" key="2">
    <source>
        <dbReference type="EMBL" id="CAE7467231.1"/>
    </source>
</evidence>
<dbReference type="EMBL" id="CAJNIZ010023213">
    <property type="protein sequence ID" value="CAE7467231.1"/>
    <property type="molecule type" value="Genomic_DNA"/>
</dbReference>
<name>A0A812S921_SYMPI</name>
<accession>A0A812S921</accession>
<evidence type="ECO:0000313" key="3">
    <source>
        <dbReference type="Proteomes" id="UP000649617"/>
    </source>
</evidence>
<reference evidence="2" key="1">
    <citation type="submission" date="2021-02" db="EMBL/GenBank/DDBJ databases">
        <authorList>
            <person name="Dougan E. K."/>
            <person name="Rhodes N."/>
            <person name="Thang M."/>
            <person name="Chan C."/>
        </authorList>
    </citation>
    <scope>NUCLEOTIDE SEQUENCE</scope>
</reference>
<dbReference type="OrthoDB" id="10322923at2759"/>
<gene>
    <name evidence="2" type="primary">Mak</name>
    <name evidence="2" type="ORF">SPIL2461_LOCUS11762</name>
</gene>
<evidence type="ECO:0000256" key="1">
    <source>
        <dbReference type="SAM" id="MobiDB-lite"/>
    </source>
</evidence>
<dbReference type="Proteomes" id="UP000649617">
    <property type="component" value="Unassembled WGS sequence"/>
</dbReference>
<protein>
    <submittedName>
        <fullName evidence="2">Mak protein</fullName>
    </submittedName>
</protein>
<dbReference type="AlphaFoldDB" id="A0A812S921"/>